<dbReference type="SUPFAM" id="SSF75217">
    <property type="entry name" value="alpha/beta knot"/>
    <property type="match status" value="1"/>
</dbReference>
<dbReference type="GO" id="GO:0006396">
    <property type="term" value="P:RNA processing"/>
    <property type="evidence" value="ECO:0007669"/>
    <property type="project" value="InterPro"/>
</dbReference>
<dbReference type="GO" id="GO:0005829">
    <property type="term" value="C:cytosol"/>
    <property type="evidence" value="ECO:0007669"/>
    <property type="project" value="TreeGrafter"/>
</dbReference>
<dbReference type="EC" id="2.1.1.185" evidence="5"/>
<accession>A0A3B0RG41</accession>
<dbReference type="EMBL" id="UOED01000061">
    <property type="protein sequence ID" value="VAV90697.1"/>
    <property type="molecule type" value="Genomic_DNA"/>
</dbReference>
<dbReference type="InterPro" id="IPR029064">
    <property type="entry name" value="Ribosomal_eL30-like_sf"/>
</dbReference>
<dbReference type="CDD" id="cd18103">
    <property type="entry name" value="SpoU-like_RlmB"/>
    <property type="match status" value="1"/>
</dbReference>
<protein>
    <submittedName>
        <fullName evidence="5">23S rRNA (Guanosine(2251)-2'-O)-methyltransferase</fullName>
        <ecNumber evidence="5">2.1.1.185</ecNumber>
    </submittedName>
</protein>
<feature type="compositionally biased region" description="Low complexity" evidence="3">
    <location>
        <begin position="29"/>
        <end position="39"/>
    </location>
</feature>
<dbReference type="InterPro" id="IPR029026">
    <property type="entry name" value="tRNA_m1G_MTases_N"/>
</dbReference>
<evidence type="ECO:0000256" key="3">
    <source>
        <dbReference type="SAM" id="MobiDB-lite"/>
    </source>
</evidence>
<gene>
    <name evidence="5" type="ORF">MNBD_ALPHA02-1835</name>
</gene>
<feature type="domain" description="RNA 2-O ribose methyltransferase substrate binding" evidence="4">
    <location>
        <begin position="53"/>
        <end position="131"/>
    </location>
</feature>
<dbReference type="Pfam" id="PF00588">
    <property type="entry name" value="SpoU_methylase"/>
    <property type="match status" value="1"/>
</dbReference>
<dbReference type="InterPro" id="IPR001537">
    <property type="entry name" value="SpoU_MeTrfase"/>
</dbReference>
<evidence type="ECO:0000313" key="5">
    <source>
        <dbReference type="EMBL" id="VAV90697.1"/>
    </source>
</evidence>
<dbReference type="InterPro" id="IPR004441">
    <property type="entry name" value="rRNA_MeTrfase_TrmH"/>
</dbReference>
<dbReference type="Gene3D" id="3.30.1330.30">
    <property type="match status" value="1"/>
</dbReference>
<proteinExistence type="predicted"/>
<dbReference type="InterPro" id="IPR013123">
    <property type="entry name" value="SpoU_subst-bd"/>
</dbReference>
<feature type="compositionally biased region" description="Basic residues" evidence="3">
    <location>
        <begin position="1"/>
        <end position="25"/>
    </location>
</feature>
<dbReference type="PANTHER" id="PTHR46429:SF1">
    <property type="entry name" value="23S RRNA (GUANOSINE-2'-O-)-METHYLTRANSFERASE RLMB"/>
    <property type="match status" value="1"/>
</dbReference>
<dbReference type="Pfam" id="PF08032">
    <property type="entry name" value="SpoU_sub_bind"/>
    <property type="match status" value="1"/>
</dbReference>
<dbReference type="GO" id="GO:0003723">
    <property type="term" value="F:RNA binding"/>
    <property type="evidence" value="ECO:0007669"/>
    <property type="project" value="InterPro"/>
</dbReference>
<organism evidence="5">
    <name type="scientific">hydrothermal vent metagenome</name>
    <dbReference type="NCBI Taxonomy" id="652676"/>
    <lineage>
        <taxon>unclassified sequences</taxon>
        <taxon>metagenomes</taxon>
        <taxon>ecological metagenomes</taxon>
    </lineage>
</organism>
<evidence type="ECO:0000256" key="1">
    <source>
        <dbReference type="ARBA" id="ARBA00022603"/>
    </source>
</evidence>
<keyword evidence="2 5" id="KW-0808">Transferase</keyword>
<dbReference type="SMART" id="SM00967">
    <property type="entry name" value="SpoU_sub_bind"/>
    <property type="match status" value="1"/>
</dbReference>
<dbReference type="InterPro" id="IPR029028">
    <property type="entry name" value="Alpha/beta_knot_MTases"/>
</dbReference>
<dbReference type="PANTHER" id="PTHR46429">
    <property type="entry name" value="23S RRNA (GUANOSINE-2'-O-)-METHYLTRANSFERASE RLMB"/>
    <property type="match status" value="1"/>
</dbReference>
<evidence type="ECO:0000259" key="4">
    <source>
        <dbReference type="SMART" id="SM00967"/>
    </source>
</evidence>
<dbReference type="NCBIfam" id="TIGR00186">
    <property type="entry name" value="rRNA_methyl_3"/>
    <property type="match status" value="1"/>
</dbReference>
<feature type="region of interest" description="Disordered" evidence="3">
    <location>
        <begin position="1"/>
        <end position="43"/>
    </location>
</feature>
<name>A0A3B0RG41_9ZZZZ</name>
<keyword evidence="1 5" id="KW-0489">Methyltransferase</keyword>
<dbReference type="Gene3D" id="3.40.1280.10">
    <property type="match status" value="1"/>
</dbReference>
<reference evidence="5" key="1">
    <citation type="submission" date="2018-06" db="EMBL/GenBank/DDBJ databases">
        <authorList>
            <person name="Zhirakovskaya E."/>
        </authorList>
    </citation>
    <scope>NUCLEOTIDE SEQUENCE</scope>
</reference>
<dbReference type="GO" id="GO:0008173">
    <property type="term" value="F:RNA methyltransferase activity"/>
    <property type="evidence" value="ECO:0007669"/>
    <property type="project" value="InterPro"/>
</dbReference>
<dbReference type="SUPFAM" id="SSF55315">
    <property type="entry name" value="L30e-like"/>
    <property type="match status" value="1"/>
</dbReference>
<sequence length="290" mass="31535">MSKKDQKARRHGLHRPKTTQKTSRKSGHDSGYSSGYSSGRKQEDRNGKNIDLWLFGKHPVLAALNNPVRSLKRLIVTKRSADQYLSDFSEINQNIRPLNPEIVLPDLLEKLLPADCVHQGIALLTSPLPDVDLVSSCHITGDGSHMVLILDQVTDPHNVGAIIRSAAAFGARAIITTDRHAPPESGTLAKSASGALEVLPWVRVTNLSRALDSLAEMGYWRLGLDGTAELSIRKTDFGKNIALVMGAEGRGLRKGSRAHCDALIKLPIRRTVESLNVSNAAAIALYEFSG</sequence>
<evidence type="ECO:0000256" key="2">
    <source>
        <dbReference type="ARBA" id="ARBA00022679"/>
    </source>
</evidence>
<dbReference type="GO" id="GO:0032259">
    <property type="term" value="P:methylation"/>
    <property type="evidence" value="ECO:0007669"/>
    <property type="project" value="UniProtKB-KW"/>
</dbReference>
<dbReference type="AlphaFoldDB" id="A0A3B0RG41"/>